<gene>
    <name evidence="1" type="ORF">PsorP6_017664</name>
</gene>
<protein>
    <submittedName>
        <fullName evidence="1">Uncharacterized protein</fullName>
    </submittedName>
</protein>
<proteinExistence type="predicted"/>
<evidence type="ECO:0000313" key="2">
    <source>
        <dbReference type="Proteomes" id="UP001163321"/>
    </source>
</evidence>
<reference evidence="1 2" key="1">
    <citation type="journal article" date="2022" name="bioRxiv">
        <title>The genome of the oomycete Peronosclerospora sorghi, a cosmopolitan pathogen of maize and sorghum, is inflated with dispersed pseudogenes.</title>
        <authorList>
            <person name="Fletcher K."/>
            <person name="Martin F."/>
            <person name="Isakeit T."/>
            <person name="Cavanaugh K."/>
            <person name="Magill C."/>
            <person name="Michelmore R."/>
        </authorList>
    </citation>
    <scope>NUCLEOTIDE SEQUENCE [LARGE SCALE GENOMIC DNA]</scope>
    <source>
        <strain evidence="1">P6</strain>
    </source>
</reference>
<accession>A0ACC0WM96</accession>
<keyword evidence="2" id="KW-1185">Reference proteome</keyword>
<name>A0ACC0WM96_9STRA</name>
<comment type="caution">
    <text evidence="1">The sequence shown here is derived from an EMBL/GenBank/DDBJ whole genome shotgun (WGS) entry which is preliminary data.</text>
</comment>
<evidence type="ECO:0000313" key="1">
    <source>
        <dbReference type="EMBL" id="KAI9919436.1"/>
    </source>
</evidence>
<organism evidence="1 2">
    <name type="scientific">Peronosclerospora sorghi</name>
    <dbReference type="NCBI Taxonomy" id="230839"/>
    <lineage>
        <taxon>Eukaryota</taxon>
        <taxon>Sar</taxon>
        <taxon>Stramenopiles</taxon>
        <taxon>Oomycota</taxon>
        <taxon>Peronosporomycetes</taxon>
        <taxon>Peronosporales</taxon>
        <taxon>Peronosporaceae</taxon>
        <taxon>Peronosclerospora</taxon>
    </lineage>
</organism>
<dbReference type="EMBL" id="CM047590">
    <property type="protein sequence ID" value="KAI9919436.1"/>
    <property type="molecule type" value="Genomic_DNA"/>
</dbReference>
<sequence length="288" mass="31909">METLSGLVVAAAVTLTGATTRALQTHAGVCYNPWFHPLITKEVLSIDMALIAKYFQAVRTYSARWGEYCAVDIAAAASLRIAVGVNMDDRSRIQEEITAVCESYSRHPWAVEAVYVGNENLKHGDFGRYSVGELARYIAQVKQCVGNTPVGTSQRINEWLSAPGAKELAGASDIIGFTVYPWFTPGHQPSLSKLNDQYNQMVALYGPEKLHITETGYPHCGESAFGNVASIQAMTDYFWGFYRDFIPGKNREYWFMMFDLPASNPGAGYEKCFGLFDTNRVQNILALP</sequence>
<dbReference type="Proteomes" id="UP001163321">
    <property type="component" value="Chromosome 11"/>
</dbReference>